<comment type="caution">
    <text evidence="2">The sequence shown here is derived from an EMBL/GenBank/DDBJ whole genome shotgun (WGS) entry which is preliminary data.</text>
</comment>
<dbReference type="Proteomes" id="UP000235965">
    <property type="component" value="Unassembled WGS sequence"/>
</dbReference>
<dbReference type="OrthoDB" id="7490061at2759"/>
<protein>
    <submittedName>
        <fullName evidence="2">Uncharacterized protein</fullName>
    </submittedName>
</protein>
<reference evidence="2 3" key="1">
    <citation type="submission" date="2017-12" db="EMBL/GenBank/DDBJ databases">
        <title>Hemimetabolous genomes reveal molecular basis of termite eusociality.</title>
        <authorList>
            <person name="Harrison M.C."/>
            <person name="Jongepier E."/>
            <person name="Robertson H.M."/>
            <person name="Arning N."/>
            <person name="Bitard-Feildel T."/>
            <person name="Chao H."/>
            <person name="Childers C.P."/>
            <person name="Dinh H."/>
            <person name="Doddapaneni H."/>
            <person name="Dugan S."/>
            <person name="Gowin J."/>
            <person name="Greiner C."/>
            <person name="Han Y."/>
            <person name="Hu H."/>
            <person name="Hughes D.S.T."/>
            <person name="Huylmans A.-K."/>
            <person name="Kemena C."/>
            <person name="Kremer L.P.M."/>
            <person name="Lee S.L."/>
            <person name="Lopez-Ezquerra A."/>
            <person name="Mallet L."/>
            <person name="Monroy-Kuhn J.M."/>
            <person name="Moser A."/>
            <person name="Murali S.C."/>
            <person name="Muzny D.M."/>
            <person name="Otani S."/>
            <person name="Piulachs M.-D."/>
            <person name="Poelchau M."/>
            <person name="Qu J."/>
            <person name="Schaub F."/>
            <person name="Wada-Katsumata A."/>
            <person name="Worley K.C."/>
            <person name="Xie Q."/>
            <person name="Ylla G."/>
            <person name="Poulsen M."/>
            <person name="Gibbs R.A."/>
            <person name="Schal C."/>
            <person name="Richards S."/>
            <person name="Belles X."/>
            <person name="Korb J."/>
            <person name="Bornberg-Bauer E."/>
        </authorList>
    </citation>
    <scope>NUCLEOTIDE SEQUENCE [LARGE SCALE GENOMIC DNA]</scope>
    <source>
        <tissue evidence="2">Whole body</tissue>
    </source>
</reference>
<dbReference type="STRING" id="105785.A0A2J7QW20"/>
<dbReference type="SUPFAM" id="SSF52266">
    <property type="entry name" value="SGNH hydrolase"/>
    <property type="match status" value="1"/>
</dbReference>
<dbReference type="Gene3D" id="3.40.50.1110">
    <property type="entry name" value="SGNH hydrolase"/>
    <property type="match status" value="1"/>
</dbReference>
<dbReference type="EMBL" id="NEVH01009768">
    <property type="protein sequence ID" value="PNF32780.1"/>
    <property type="molecule type" value="Genomic_DNA"/>
</dbReference>
<gene>
    <name evidence="2" type="ORF">B7P43_G04509</name>
</gene>
<feature type="compositionally biased region" description="Basic and acidic residues" evidence="1">
    <location>
        <begin position="1"/>
        <end position="11"/>
    </location>
</feature>
<evidence type="ECO:0000256" key="1">
    <source>
        <dbReference type="SAM" id="MobiDB-lite"/>
    </source>
</evidence>
<feature type="region of interest" description="Disordered" evidence="1">
    <location>
        <begin position="339"/>
        <end position="362"/>
    </location>
</feature>
<dbReference type="AlphaFoldDB" id="A0A2J7QW20"/>
<organism evidence="2 3">
    <name type="scientific">Cryptotermes secundus</name>
    <dbReference type="NCBI Taxonomy" id="105785"/>
    <lineage>
        <taxon>Eukaryota</taxon>
        <taxon>Metazoa</taxon>
        <taxon>Ecdysozoa</taxon>
        <taxon>Arthropoda</taxon>
        <taxon>Hexapoda</taxon>
        <taxon>Insecta</taxon>
        <taxon>Pterygota</taxon>
        <taxon>Neoptera</taxon>
        <taxon>Polyneoptera</taxon>
        <taxon>Dictyoptera</taxon>
        <taxon>Blattodea</taxon>
        <taxon>Blattoidea</taxon>
        <taxon>Termitoidae</taxon>
        <taxon>Kalotermitidae</taxon>
        <taxon>Cryptotermitinae</taxon>
        <taxon>Cryptotermes</taxon>
    </lineage>
</organism>
<evidence type="ECO:0000313" key="2">
    <source>
        <dbReference type="EMBL" id="PNF32780.1"/>
    </source>
</evidence>
<sequence>MIRDVRRDNIKSKRPKKLNQRSTFEQCESQYNLHRPYQATTATNMEYGSGSYQKSDIKCCQIPTIINGYIDPPQMNDPRKSIIERRSEKASKMKRDHKVVIYGDSHARGLSSRLKDKLLDTFEVTGYTKPNCELQTLLSNRNQEIASLSNKGVLVVIGGTNDLISDNSSRTLWHISQFVKQNTQTNIVLLTIPHRYDQTVKSYINEEIMKFNRKLWKYMKLNKHVTILEIPQDRDYFTRHGLHLNGKGKEIICTQLSAIIGKLFQHIEFSPITLGWENNQDITLEKESSIAYNDLNDAQLNDDVYEDKKEKEHNEDFKEVAKDGEVIEPTAATYEESACEMERRSDDLTQTGSLDNLDNLGNPLTKVVRTSRRLKKPSLTKSNDFLW</sequence>
<feature type="region of interest" description="Disordered" evidence="1">
    <location>
        <begin position="1"/>
        <end position="23"/>
    </location>
</feature>
<name>A0A2J7QW20_9NEOP</name>
<dbReference type="InterPro" id="IPR036514">
    <property type="entry name" value="SGNH_hydro_sf"/>
</dbReference>
<proteinExistence type="predicted"/>
<accession>A0A2J7QW20</accession>
<dbReference type="InParanoid" id="A0A2J7QW20"/>
<evidence type="ECO:0000313" key="3">
    <source>
        <dbReference type="Proteomes" id="UP000235965"/>
    </source>
</evidence>
<keyword evidence="3" id="KW-1185">Reference proteome</keyword>